<sequence>MAADYNALSRNTIDYHYGSAPAFHDLWHSASQLATPLGELGITRILTVAGGARHHGQYGRRWARSASPMFWQPLGELGIANNMVIAGGVRHATTFLQPLGELGIANNMVIAGGVRHATTFLQPLGELGIANNMVIAGGVRHAPTFLQPLGELRWEEFIH</sequence>
<protein>
    <submittedName>
        <fullName evidence="1">Uncharacterized protein</fullName>
    </submittedName>
</protein>
<proteinExistence type="predicted"/>
<organism evidence="1 2">
    <name type="scientific">Athelia psychrophila</name>
    <dbReference type="NCBI Taxonomy" id="1759441"/>
    <lineage>
        <taxon>Eukaryota</taxon>
        <taxon>Fungi</taxon>
        <taxon>Dikarya</taxon>
        <taxon>Basidiomycota</taxon>
        <taxon>Agaricomycotina</taxon>
        <taxon>Agaricomycetes</taxon>
        <taxon>Agaricomycetidae</taxon>
        <taxon>Atheliales</taxon>
        <taxon>Atheliaceae</taxon>
        <taxon>Athelia</taxon>
    </lineage>
</organism>
<accession>A0A167TSZ7</accession>
<keyword evidence="2" id="KW-1185">Reference proteome</keyword>
<reference evidence="1 2" key="1">
    <citation type="journal article" date="2016" name="Mol. Biol. Evol.">
        <title>Comparative Genomics of Early-Diverging Mushroom-Forming Fungi Provides Insights into the Origins of Lignocellulose Decay Capabilities.</title>
        <authorList>
            <person name="Nagy L.G."/>
            <person name="Riley R."/>
            <person name="Tritt A."/>
            <person name="Adam C."/>
            <person name="Daum C."/>
            <person name="Floudas D."/>
            <person name="Sun H."/>
            <person name="Yadav J.S."/>
            <person name="Pangilinan J."/>
            <person name="Larsson K.H."/>
            <person name="Matsuura K."/>
            <person name="Barry K."/>
            <person name="Labutti K."/>
            <person name="Kuo R."/>
            <person name="Ohm R.A."/>
            <person name="Bhattacharya S.S."/>
            <person name="Shirouzu T."/>
            <person name="Yoshinaga Y."/>
            <person name="Martin F.M."/>
            <person name="Grigoriev I.V."/>
            <person name="Hibbett D.S."/>
        </authorList>
    </citation>
    <scope>NUCLEOTIDE SEQUENCE [LARGE SCALE GENOMIC DNA]</scope>
    <source>
        <strain evidence="1 2">CBS 109695</strain>
    </source>
</reference>
<gene>
    <name evidence="1" type="ORF">FIBSPDRAFT_905164</name>
</gene>
<dbReference type="Proteomes" id="UP000076532">
    <property type="component" value="Unassembled WGS sequence"/>
</dbReference>
<dbReference type="AlphaFoldDB" id="A0A167TSZ7"/>
<name>A0A167TSZ7_9AGAM</name>
<evidence type="ECO:0000313" key="1">
    <source>
        <dbReference type="EMBL" id="KZP03249.1"/>
    </source>
</evidence>
<dbReference type="EMBL" id="KV418122">
    <property type="protein sequence ID" value="KZP03249.1"/>
    <property type="molecule type" value="Genomic_DNA"/>
</dbReference>
<evidence type="ECO:0000313" key="2">
    <source>
        <dbReference type="Proteomes" id="UP000076532"/>
    </source>
</evidence>